<accession>J3NC49</accession>
<keyword evidence="2" id="KW-1185">Reference proteome</keyword>
<protein>
    <submittedName>
        <fullName evidence="1">Uncharacterized protein</fullName>
    </submittedName>
</protein>
<dbReference type="HOGENOM" id="CLU_2871213_0_0_1"/>
<dbReference type="Gramene" id="OB12G15570.1">
    <property type="protein sequence ID" value="OB12G15570.1"/>
    <property type="gene ID" value="OB12G15570"/>
</dbReference>
<dbReference type="EnsemblPlants" id="OB12G15570.1">
    <property type="protein sequence ID" value="OB12G15570.1"/>
    <property type="gene ID" value="OB12G15570"/>
</dbReference>
<dbReference type="Proteomes" id="UP000006038">
    <property type="component" value="Chromosome 12"/>
</dbReference>
<reference evidence="1" key="2">
    <citation type="submission" date="2013-04" db="UniProtKB">
        <authorList>
            <consortium name="EnsemblPlants"/>
        </authorList>
    </citation>
    <scope>IDENTIFICATION</scope>
</reference>
<sequence length="64" mass="6746">MVTGSQISPKILPDARKSWLKDDKLNGHIDPDGSTSTSIDDVAIGACTCTNGTQMCTYPKSCGN</sequence>
<evidence type="ECO:0000313" key="2">
    <source>
        <dbReference type="Proteomes" id="UP000006038"/>
    </source>
</evidence>
<proteinExistence type="predicted"/>
<reference evidence="1" key="1">
    <citation type="journal article" date="2013" name="Nat. Commun.">
        <title>Whole-genome sequencing of Oryza brachyantha reveals mechanisms underlying Oryza genome evolution.</title>
        <authorList>
            <person name="Chen J."/>
            <person name="Huang Q."/>
            <person name="Gao D."/>
            <person name="Wang J."/>
            <person name="Lang Y."/>
            <person name="Liu T."/>
            <person name="Li B."/>
            <person name="Bai Z."/>
            <person name="Luis Goicoechea J."/>
            <person name="Liang C."/>
            <person name="Chen C."/>
            <person name="Zhang W."/>
            <person name="Sun S."/>
            <person name="Liao Y."/>
            <person name="Zhang X."/>
            <person name="Yang L."/>
            <person name="Song C."/>
            <person name="Wang M."/>
            <person name="Shi J."/>
            <person name="Liu G."/>
            <person name="Liu J."/>
            <person name="Zhou H."/>
            <person name="Zhou W."/>
            <person name="Yu Q."/>
            <person name="An N."/>
            <person name="Chen Y."/>
            <person name="Cai Q."/>
            <person name="Wang B."/>
            <person name="Liu B."/>
            <person name="Min J."/>
            <person name="Huang Y."/>
            <person name="Wu H."/>
            <person name="Li Z."/>
            <person name="Zhang Y."/>
            <person name="Yin Y."/>
            <person name="Song W."/>
            <person name="Jiang J."/>
            <person name="Jackson S.A."/>
            <person name="Wing R.A."/>
            <person name="Wang J."/>
            <person name="Chen M."/>
        </authorList>
    </citation>
    <scope>NUCLEOTIDE SEQUENCE [LARGE SCALE GENOMIC DNA]</scope>
    <source>
        <strain evidence="1">cv. IRGC 101232</strain>
    </source>
</reference>
<name>J3NC49_ORYBR</name>
<organism evidence="1">
    <name type="scientific">Oryza brachyantha</name>
    <name type="common">malo sina</name>
    <dbReference type="NCBI Taxonomy" id="4533"/>
    <lineage>
        <taxon>Eukaryota</taxon>
        <taxon>Viridiplantae</taxon>
        <taxon>Streptophyta</taxon>
        <taxon>Embryophyta</taxon>
        <taxon>Tracheophyta</taxon>
        <taxon>Spermatophyta</taxon>
        <taxon>Magnoliopsida</taxon>
        <taxon>Liliopsida</taxon>
        <taxon>Poales</taxon>
        <taxon>Poaceae</taxon>
        <taxon>BOP clade</taxon>
        <taxon>Oryzoideae</taxon>
        <taxon>Oryzeae</taxon>
        <taxon>Oryzinae</taxon>
        <taxon>Oryza</taxon>
    </lineage>
</organism>
<dbReference type="AlphaFoldDB" id="J3NC49"/>
<evidence type="ECO:0000313" key="1">
    <source>
        <dbReference type="EnsemblPlants" id="OB12G15570.1"/>
    </source>
</evidence>